<comment type="caution">
    <text evidence="1">The sequence shown here is derived from an EMBL/GenBank/DDBJ whole genome shotgun (WGS) entry which is preliminary data.</text>
</comment>
<dbReference type="AlphaFoldDB" id="S0F7X9"/>
<name>S0F7X9_9BACT</name>
<accession>S0F7X9</accession>
<gene>
    <name evidence="1" type="ORF">BACCOPRO_00090</name>
</gene>
<feature type="non-terminal residue" evidence="1">
    <location>
        <position position="50"/>
    </location>
</feature>
<dbReference type="Proteomes" id="UP000014073">
    <property type="component" value="Unassembled WGS sequence"/>
</dbReference>
<sequence>MKCYFVIDPGGTIYSVRVNPEMDIICKQQLSQQLLSLVGITSRIKDILIH</sequence>
<evidence type="ECO:0000313" key="2">
    <source>
        <dbReference type="Proteomes" id="UP000014073"/>
    </source>
</evidence>
<dbReference type="HOGENOM" id="CLU_3128525_0_0_10"/>
<reference evidence="1 2" key="1">
    <citation type="submission" date="2008-12" db="EMBL/GenBank/DDBJ databases">
        <authorList>
            <person name="Fulton L."/>
            <person name="Clifton S."/>
            <person name="Fulton B."/>
            <person name="Xu J."/>
            <person name="Minx P."/>
            <person name="Pepin K.H."/>
            <person name="Johnson M."/>
            <person name="Bhonagiri V."/>
            <person name="Nash W.E."/>
            <person name="Mardis E.R."/>
            <person name="Wilson R.K."/>
        </authorList>
    </citation>
    <scope>NUCLEOTIDE SEQUENCE [LARGE SCALE GENOMIC DNA]</scope>
    <source>
        <strain evidence="1 2">DSM 18228</strain>
    </source>
</reference>
<keyword evidence="2" id="KW-1185">Reference proteome</keyword>
<dbReference type="STRING" id="547042.BACCOPRO_00090"/>
<organism evidence="1 2">
    <name type="scientific">Phocaeicola coprophilus DSM 18228 = JCM 13818</name>
    <dbReference type="NCBI Taxonomy" id="547042"/>
    <lineage>
        <taxon>Bacteria</taxon>
        <taxon>Pseudomonadati</taxon>
        <taxon>Bacteroidota</taxon>
        <taxon>Bacteroidia</taxon>
        <taxon>Bacteroidales</taxon>
        <taxon>Bacteroidaceae</taxon>
        <taxon>Phocaeicola</taxon>
    </lineage>
</organism>
<evidence type="ECO:0000313" key="1">
    <source>
        <dbReference type="EMBL" id="EEF74631.1"/>
    </source>
</evidence>
<proteinExistence type="predicted"/>
<protein>
    <submittedName>
        <fullName evidence="1">Uncharacterized protein</fullName>
    </submittedName>
</protein>
<dbReference type="EMBL" id="ACBW01000011">
    <property type="protein sequence ID" value="EEF74631.1"/>
    <property type="molecule type" value="Genomic_DNA"/>
</dbReference>